<dbReference type="EC" id="2.3.2.26" evidence="2"/>
<evidence type="ECO:0000256" key="3">
    <source>
        <dbReference type="ARBA" id="ARBA00022679"/>
    </source>
</evidence>
<dbReference type="GO" id="GO:0006511">
    <property type="term" value="P:ubiquitin-dependent protein catabolic process"/>
    <property type="evidence" value="ECO:0007669"/>
    <property type="project" value="TreeGrafter"/>
</dbReference>
<dbReference type="Pfam" id="PF00632">
    <property type="entry name" value="HECT"/>
    <property type="match status" value="1"/>
</dbReference>
<evidence type="ECO:0000256" key="5">
    <source>
        <dbReference type="PROSITE-ProRule" id="PRU00104"/>
    </source>
</evidence>
<evidence type="ECO:0000256" key="2">
    <source>
        <dbReference type="ARBA" id="ARBA00012485"/>
    </source>
</evidence>
<comment type="catalytic activity">
    <reaction evidence="1">
        <text>S-ubiquitinyl-[E2 ubiquitin-conjugating enzyme]-L-cysteine + [acceptor protein]-L-lysine = [E2 ubiquitin-conjugating enzyme]-L-cysteine + N(6)-ubiquitinyl-[acceptor protein]-L-lysine.</text>
        <dbReference type="EC" id="2.3.2.26"/>
    </reaction>
</comment>
<dbReference type="STRING" id="685588.A0A067SBK3"/>
<sequence length="1002" mass="114910">MPRYYSDAYWFIRYNKDKQPEKAAKIQKWWRRMLEVRAARKPLRRIFESDVTGLTGLKCLVLIGGHKDVLGTWARAMMQLGPEAVLALASGEQSTSWLVLMRKAAFLLCLALAHSPESSNASSYLDILMILLSNEHAVTVSGVQGSAFCHGVTDYLMKKRFYRLLGKSISKLPIENSASLQRFLNLCTLPMSTYAENSPQFNEIYVDIFVCILGLPLLPNRLPPDNPSPFISYFLLANLDKLTPLTKSISRKASPDLVANLFLFVSPHYKGLSTAAFASYLELSTALINSYNGYAWYSSSQSETSSEAGSGTNPVDYDSDFSDGHSDYVDLELSKDGFPDPFEVTHQTLEWLEEIPATQHITNLINLTQLQASLLPHLVAYLFTVTATWPSYQQEIRHIVLANSRGGLVRDLYRELVWRSPLGQEENSMNVYSSALALHWRPLILLADLYSQALQTMDDHEFLGSASGSQVCNPLTLAEVASFSVQLLNIIFSLYWRYSDYCDENETQYIHISSDVYCSWSELREKLLRCLCRIYARERPFVFLGHWLLRSTLDMNTFIDFAVIQNQGSASTVREGPLTIYYFKTPREINEHPWTSMIRPRVSILKNIPFAIPFDVRVSIFQHLIVNDRVLHDSTERLNALGHDQRSRVKIRRSMLAQDGFDRLTEVDLKAPLEIVMIDQFGQEEEGIDGSGHFKEFFTLFSKQVLETHSGLWLKNQMGELYPTSWAYATEDHILDWYWFVGRMIGKAIYEGILIDVRFAYFFLSKWQGRRSYLDDLFSLDPDLYIRLLSLKHFTETVEDLSLYFTIATTEEPGVTKMVDLIPNGSEIAVTRENRLRYIDLAARYRLNAQIKRQTEAFLQGLSQLIQPKWLKMFNQRELQIIIGGANVPIDLDDLRRHTTYGGIYHNSHETIIAFWRVVNSFHRWQTHNLLRFVTSCSRPHVLGFKELSPNFSIRDDGPDENRLPSSRTCVNLLKLPTYKSERQLREMLLEAISARAGFDSS</sequence>
<evidence type="ECO:0000313" key="8">
    <source>
        <dbReference type="Proteomes" id="UP000027222"/>
    </source>
</evidence>
<feature type="domain" description="HECT" evidence="6">
    <location>
        <begin position="665"/>
        <end position="1002"/>
    </location>
</feature>
<keyword evidence="8" id="KW-1185">Reference proteome</keyword>
<dbReference type="FunFam" id="3.30.2410.10:FF:000011">
    <property type="entry name" value="Putative Ubiquitin-protein ligase E3C"/>
    <property type="match status" value="1"/>
</dbReference>
<protein>
    <recommendedName>
        <fullName evidence="2">HECT-type E3 ubiquitin transferase</fullName>
        <ecNumber evidence="2">2.3.2.26</ecNumber>
    </recommendedName>
</protein>
<dbReference type="CDD" id="cd00078">
    <property type="entry name" value="HECTc"/>
    <property type="match status" value="1"/>
</dbReference>
<keyword evidence="3" id="KW-0808">Transferase</keyword>
<dbReference type="FunFam" id="3.30.2160.10:FF:000002">
    <property type="entry name" value="Putative Ubiquitin-protein ligase E3C"/>
    <property type="match status" value="1"/>
</dbReference>
<dbReference type="GO" id="GO:0061630">
    <property type="term" value="F:ubiquitin protein ligase activity"/>
    <property type="evidence" value="ECO:0007669"/>
    <property type="project" value="UniProtKB-EC"/>
</dbReference>
<organism evidence="7 8">
    <name type="scientific">Galerina marginata (strain CBS 339.88)</name>
    <dbReference type="NCBI Taxonomy" id="685588"/>
    <lineage>
        <taxon>Eukaryota</taxon>
        <taxon>Fungi</taxon>
        <taxon>Dikarya</taxon>
        <taxon>Basidiomycota</taxon>
        <taxon>Agaricomycotina</taxon>
        <taxon>Agaricomycetes</taxon>
        <taxon>Agaricomycetidae</taxon>
        <taxon>Agaricales</taxon>
        <taxon>Agaricineae</taxon>
        <taxon>Strophariaceae</taxon>
        <taxon>Galerina</taxon>
    </lineage>
</organism>
<dbReference type="SMART" id="SM00119">
    <property type="entry name" value="HECTc"/>
    <property type="match status" value="1"/>
</dbReference>
<dbReference type="Gene3D" id="3.90.1750.10">
    <property type="entry name" value="Hect, E3 ligase catalytic domains"/>
    <property type="match status" value="1"/>
</dbReference>
<dbReference type="HOGENOM" id="CLU_002173_2_4_1"/>
<dbReference type="InterPro" id="IPR000569">
    <property type="entry name" value="HECT_dom"/>
</dbReference>
<dbReference type="Gene3D" id="3.30.2410.10">
    <property type="entry name" value="Hect, E3 ligase catalytic domain"/>
    <property type="match status" value="1"/>
</dbReference>
<dbReference type="EMBL" id="KL142409">
    <property type="protein sequence ID" value="KDR68246.1"/>
    <property type="molecule type" value="Genomic_DNA"/>
</dbReference>
<reference evidence="8" key="1">
    <citation type="journal article" date="2014" name="Proc. Natl. Acad. Sci. U.S.A.">
        <title>Extensive sampling of basidiomycete genomes demonstrates inadequacy of the white-rot/brown-rot paradigm for wood decay fungi.</title>
        <authorList>
            <person name="Riley R."/>
            <person name="Salamov A.A."/>
            <person name="Brown D.W."/>
            <person name="Nagy L.G."/>
            <person name="Floudas D."/>
            <person name="Held B.W."/>
            <person name="Levasseur A."/>
            <person name="Lombard V."/>
            <person name="Morin E."/>
            <person name="Otillar R."/>
            <person name="Lindquist E.A."/>
            <person name="Sun H."/>
            <person name="LaButti K.M."/>
            <person name="Schmutz J."/>
            <person name="Jabbour D."/>
            <person name="Luo H."/>
            <person name="Baker S.E."/>
            <person name="Pisabarro A.G."/>
            <person name="Walton J.D."/>
            <person name="Blanchette R.A."/>
            <person name="Henrissat B."/>
            <person name="Martin F."/>
            <person name="Cullen D."/>
            <person name="Hibbett D.S."/>
            <person name="Grigoriev I.V."/>
        </authorList>
    </citation>
    <scope>NUCLEOTIDE SEQUENCE [LARGE SCALE GENOMIC DNA]</scope>
    <source>
        <strain evidence="8">CBS 339.88</strain>
    </source>
</reference>
<dbReference type="Proteomes" id="UP000027222">
    <property type="component" value="Unassembled WGS sequence"/>
</dbReference>
<dbReference type="PANTHER" id="PTHR45700">
    <property type="entry name" value="UBIQUITIN-PROTEIN LIGASE E3C"/>
    <property type="match status" value="1"/>
</dbReference>
<evidence type="ECO:0000256" key="1">
    <source>
        <dbReference type="ARBA" id="ARBA00000885"/>
    </source>
</evidence>
<dbReference type="Gene3D" id="3.30.2160.10">
    <property type="entry name" value="Hect, E3 ligase catalytic domain"/>
    <property type="match status" value="1"/>
</dbReference>
<dbReference type="AlphaFoldDB" id="A0A067SBK3"/>
<dbReference type="GO" id="GO:0000209">
    <property type="term" value="P:protein polyubiquitination"/>
    <property type="evidence" value="ECO:0007669"/>
    <property type="project" value="InterPro"/>
</dbReference>
<accession>A0A067SBK3</accession>
<name>A0A067SBK3_GALM3</name>
<dbReference type="OrthoDB" id="8068875at2759"/>
<feature type="active site" description="Glycyl thioester intermediate" evidence="5">
    <location>
        <position position="970"/>
    </location>
</feature>
<evidence type="ECO:0000256" key="4">
    <source>
        <dbReference type="ARBA" id="ARBA00022786"/>
    </source>
</evidence>
<gene>
    <name evidence="7" type="ORF">GALMADRAFT_146484</name>
</gene>
<dbReference type="PROSITE" id="PS50237">
    <property type="entry name" value="HECT"/>
    <property type="match status" value="1"/>
</dbReference>
<proteinExistence type="predicted"/>
<keyword evidence="4 5" id="KW-0833">Ubl conjugation pathway</keyword>
<dbReference type="SUPFAM" id="SSF56204">
    <property type="entry name" value="Hect, E3 ligase catalytic domain"/>
    <property type="match status" value="1"/>
</dbReference>
<evidence type="ECO:0000313" key="7">
    <source>
        <dbReference type="EMBL" id="KDR68246.1"/>
    </source>
</evidence>
<dbReference type="InterPro" id="IPR035983">
    <property type="entry name" value="Hect_E3_ubiquitin_ligase"/>
</dbReference>
<dbReference type="PANTHER" id="PTHR45700:SF2">
    <property type="entry name" value="UBIQUITIN-PROTEIN LIGASE E3C"/>
    <property type="match status" value="1"/>
</dbReference>
<evidence type="ECO:0000259" key="6">
    <source>
        <dbReference type="PROSITE" id="PS50237"/>
    </source>
</evidence>
<dbReference type="InterPro" id="IPR044611">
    <property type="entry name" value="E3A/B/C-like"/>
</dbReference>